<sequence length="257" mass="28226">MVMAMRERRITGAICVSGGCSQTDAKQVYPTKFSRTTSRPIQSFTYLVSPHITSYQTMSSNSRNPVPPGYNGAPPKYLNDFTKTLASEVRVLLDEVGKLREERQQLQLYVIGVKGYHNILTLYTFSEIAELMAVKSKHGGGFPAQWPKDAPPALEAPPLPDAPAEPPAPARPAWRVVHKREKKERPPKNRQGAISPPPMSPSPALMEPARPNLPAWAQWRPNPMHSPVLPIASPSPGPPPTVESRRGIFGPPTPPPK</sequence>
<evidence type="ECO:0000313" key="2">
    <source>
        <dbReference type="EMBL" id="KAF5360047.1"/>
    </source>
</evidence>
<reference evidence="2 3" key="1">
    <citation type="journal article" date="2020" name="ISME J.">
        <title>Uncovering the hidden diversity of litter-decomposition mechanisms in mushroom-forming fungi.</title>
        <authorList>
            <person name="Floudas D."/>
            <person name="Bentzer J."/>
            <person name="Ahren D."/>
            <person name="Johansson T."/>
            <person name="Persson P."/>
            <person name="Tunlid A."/>
        </authorList>
    </citation>
    <scope>NUCLEOTIDE SEQUENCE [LARGE SCALE GENOMIC DNA]</scope>
    <source>
        <strain evidence="2 3">CBS 291.85</strain>
    </source>
</reference>
<feature type="compositionally biased region" description="Pro residues" evidence="1">
    <location>
        <begin position="154"/>
        <end position="170"/>
    </location>
</feature>
<feature type="region of interest" description="Disordered" evidence="1">
    <location>
        <begin position="139"/>
        <end position="257"/>
    </location>
</feature>
<comment type="caution">
    <text evidence="2">The sequence shown here is derived from an EMBL/GenBank/DDBJ whole genome shotgun (WGS) entry which is preliminary data.</text>
</comment>
<dbReference type="OrthoDB" id="2507336at2759"/>
<keyword evidence="3" id="KW-1185">Reference proteome</keyword>
<proteinExistence type="predicted"/>
<gene>
    <name evidence="2" type="ORF">D9758_007626</name>
</gene>
<dbReference type="AlphaFoldDB" id="A0A8H5G7Z4"/>
<organism evidence="2 3">
    <name type="scientific">Tetrapyrgos nigripes</name>
    <dbReference type="NCBI Taxonomy" id="182062"/>
    <lineage>
        <taxon>Eukaryota</taxon>
        <taxon>Fungi</taxon>
        <taxon>Dikarya</taxon>
        <taxon>Basidiomycota</taxon>
        <taxon>Agaricomycotina</taxon>
        <taxon>Agaricomycetes</taxon>
        <taxon>Agaricomycetidae</taxon>
        <taxon>Agaricales</taxon>
        <taxon>Marasmiineae</taxon>
        <taxon>Marasmiaceae</taxon>
        <taxon>Tetrapyrgos</taxon>
    </lineage>
</organism>
<name>A0A8H5G7Z4_9AGAR</name>
<protein>
    <submittedName>
        <fullName evidence="2">Uncharacterized protein</fullName>
    </submittedName>
</protein>
<evidence type="ECO:0000256" key="1">
    <source>
        <dbReference type="SAM" id="MobiDB-lite"/>
    </source>
</evidence>
<evidence type="ECO:0000313" key="3">
    <source>
        <dbReference type="Proteomes" id="UP000559256"/>
    </source>
</evidence>
<dbReference type="Proteomes" id="UP000559256">
    <property type="component" value="Unassembled WGS sequence"/>
</dbReference>
<dbReference type="EMBL" id="JAACJM010000045">
    <property type="protein sequence ID" value="KAF5360047.1"/>
    <property type="molecule type" value="Genomic_DNA"/>
</dbReference>
<accession>A0A8H5G7Z4</accession>
<dbReference type="PROSITE" id="PS51257">
    <property type="entry name" value="PROKAR_LIPOPROTEIN"/>
    <property type="match status" value="1"/>
</dbReference>